<dbReference type="GeneID" id="35603858"/>
<accession>A0A2D3UYC0</accession>
<dbReference type="RefSeq" id="XP_023629791.1">
    <property type="nucleotide sequence ID" value="XM_023774023.1"/>
</dbReference>
<reference evidence="1 2" key="1">
    <citation type="submission" date="2016-03" db="EMBL/GenBank/DDBJ databases">
        <authorList>
            <person name="Ploux O."/>
        </authorList>
    </citation>
    <scope>NUCLEOTIDE SEQUENCE [LARGE SCALE GENOMIC DNA]</scope>
    <source>
        <strain evidence="1 2">URUG2</strain>
    </source>
</reference>
<gene>
    <name evidence="1" type="ORF">RCC_08777</name>
</gene>
<dbReference type="Proteomes" id="UP000225277">
    <property type="component" value="Unassembled WGS sequence"/>
</dbReference>
<dbReference type="EMBL" id="FJUY01000015">
    <property type="protein sequence ID" value="CZT23067.1"/>
    <property type="molecule type" value="Genomic_DNA"/>
</dbReference>
<dbReference type="OrthoDB" id="3650741at2759"/>
<evidence type="ECO:0000313" key="2">
    <source>
        <dbReference type="Proteomes" id="UP000225277"/>
    </source>
</evidence>
<evidence type="ECO:0000313" key="1">
    <source>
        <dbReference type="EMBL" id="CZT23067.1"/>
    </source>
</evidence>
<name>A0A2D3UYC0_9PEZI</name>
<proteinExistence type="predicted"/>
<dbReference type="AlphaFoldDB" id="A0A2D3UYC0"/>
<sequence length="179" mass="20578">MASVHILLLLQAQRRSNTWQSTSVSYHPLQQLKIPSNDERAQSETKLEMPPAPSPFPDCTEAWSDNFFLPDIPPPLSADELRAGLATLPQELYDIIYEKSFKFNHKEALPIPIYYNTAGRIVTTWKPPMQLQIDHKMREEYLRTYYGGKAIWLADLEGEECDLVKSFNSCLWKFGGGWT</sequence>
<organism evidence="1 2">
    <name type="scientific">Ramularia collo-cygni</name>
    <dbReference type="NCBI Taxonomy" id="112498"/>
    <lineage>
        <taxon>Eukaryota</taxon>
        <taxon>Fungi</taxon>
        <taxon>Dikarya</taxon>
        <taxon>Ascomycota</taxon>
        <taxon>Pezizomycotina</taxon>
        <taxon>Dothideomycetes</taxon>
        <taxon>Dothideomycetidae</taxon>
        <taxon>Mycosphaerellales</taxon>
        <taxon>Mycosphaerellaceae</taxon>
        <taxon>Ramularia</taxon>
    </lineage>
</organism>
<keyword evidence="2" id="KW-1185">Reference proteome</keyword>
<protein>
    <submittedName>
        <fullName evidence="1">Uncharacterized protein</fullName>
    </submittedName>
</protein>